<dbReference type="SMART" id="SM00867">
    <property type="entry name" value="YceI"/>
    <property type="match status" value="1"/>
</dbReference>
<feature type="signal peptide" evidence="1">
    <location>
        <begin position="1"/>
        <end position="20"/>
    </location>
</feature>
<accession>A0ABW1EDB2</accession>
<dbReference type="Gene3D" id="2.40.128.110">
    <property type="entry name" value="Lipid/polyisoprenoid-binding, YceI-like"/>
    <property type="match status" value="1"/>
</dbReference>
<evidence type="ECO:0000313" key="4">
    <source>
        <dbReference type="Proteomes" id="UP001596091"/>
    </source>
</evidence>
<proteinExistence type="predicted"/>
<gene>
    <name evidence="3" type="ORF">ACFPT7_06820</name>
</gene>
<protein>
    <submittedName>
        <fullName evidence="3">YceI family protein</fullName>
    </submittedName>
</protein>
<keyword evidence="1" id="KW-0732">Signal</keyword>
<dbReference type="Pfam" id="PF04264">
    <property type="entry name" value="YceI"/>
    <property type="match status" value="1"/>
</dbReference>
<evidence type="ECO:0000313" key="3">
    <source>
        <dbReference type="EMBL" id="MFC5861999.1"/>
    </source>
</evidence>
<evidence type="ECO:0000259" key="2">
    <source>
        <dbReference type="SMART" id="SM00867"/>
    </source>
</evidence>
<comment type="caution">
    <text evidence="3">The sequence shown here is derived from an EMBL/GenBank/DDBJ whole genome shotgun (WGS) entry which is preliminary data.</text>
</comment>
<dbReference type="Proteomes" id="UP001596091">
    <property type="component" value="Unassembled WGS sequence"/>
</dbReference>
<dbReference type="EMBL" id="JBHSPH010000002">
    <property type="protein sequence ID" value="MFC5861999.1"/>
    <property type="molecule type" value="Genomic_DNA"/>
</dbReference>
<feature type="domain" description="Lipid/polyisoprenoid-binding YceI-like" evidence="2">
    <location>
        <begin position="24"/>
        <end position="189"/>
    </location>
</feature>
<dbReference type="InterPro" id="IPR036761">
    <property type="entry name" value="TTHA0802/YceI-like_sf"/>
</dbReference>
<sequence length="191" mass="19818">MKLVKVASAILALAAPLAIAQPSTWKSDSAHSDAEFVVKHLGISNVHGRLGKVNATITLDDTDITKSTVNAIIDVTGLDTGNSSRDNDVKGDNFFNVVKFPTATFVSTSVAKGGLGLLVTGNLTIKGVTKPVVLNVAGPSAPITGMDKKPHIGFEATTTLHRTDFDIAAKMPAAVVSDDVAITIDLDAAKQ</sequence>
<dbReference type="PANTHER" id="PTHR34406">
    <property type="entry name" value="PROTEIN YCEI"/>
    <property type="match status" value="1"/>
</dbReference>
<feature type="chain" id="PRO_5047265050" evidence="1">
    <location>
        <begin position="21"/>
        <end position="191"/>
    </location>
</feature>
<evidence type="ECO:0000256" key="1">
    <source>
        <dbReference type="SAM" id="SignalP"/>
    </source>
</evidence>
<dbReference type="PANTHER" id="PTHR34406:SF1">
    <property type="entry name" value="PROTEIN YCEI"/>
    <property type="match status" value="1"/>
</dbReference>
<keyword evidence="4" id="KW-1185">Reference proteome</keyword>
<dbReference type="SUPFAM" id="SSF101874">
    <property type="entry name" value="YceI-like"/>
    <property type="match status" value="1"/>
</dbReference>
<organism evidence="3 4">
    <name type="scientific">Acidicapsa dinghuensis</name>
    <dbReference type="NCBI Taxonomy" id="2218256"/>
    <lineage>
        <taxon>Bacteria</taxon>
        <taxon>Pseudomonadati</taxon>
        <taxon>Acidobacteriota</taxon>
        <taxon>Terriglobia</taxon>
        <taxon>Terriglobales</taxon>
        <taxon>Acidobacteriaceae</taxon>
        <taxon>Acidicapsa</taxon>
    </lineage>
</organism>
<name>A0ABW1EDB2_9BACT</name>
<reference evidence="4" key="1">
    <citation type="journal article" date="2019" name="Int. J. Syst. Evol. Microbiol.">
        <title>The Global Catalogue of Microorganisms (GCM) 10K type strain sequencing project: providing services to taxonomists for standard genome sequencing and annotation.</title>
        <authorList>
            <consortium name="The Broad Institute Genomics Platform"/>
            <consortium name="The Broad Institute Genome Sequencing Center for Infectious Disease"/>
            <person name="Wu L."/>
            <person name="Ma J."/>
        </authorList>
    </citation>
    <scope>NUCLEOTIDE SEQUENCE [LARGE SCALE GENOMIC DNA]</scope>
    <source>
        <strain evidence="4">JCM 4087</strain>
    </source>
</reference>
<dbReference type="InterPro" id="IPR007372">
    <property type="entry name" value="Lipid/polyisoprenoid-bd_YceI"/>
</dbReference>
<dbReference type="RefSeq" id="WP_263337956.1">
    <property type="nucleotide sequence ID" value="NZ_JAGSYH010000004.1"/>
</dbReference>